<dbReference type="Gene3D" id="3.90.640.20">
    <property type="entry name" value="Heat-shock cognate protein, ATPase"/>
    <property type="match status" value="1"/>
</dbReference>
<dbReference type="Proteomes" id="UP000187550">
    <property type="component" value="Unassembled WGS sequence"/>
</dbReference>
<protein>
    <submittedName>
        <fullName evidence="4">Peptidoglycan/xylan/chitin deacetylase, PgdA/CDA1 family</fullName>
    </submittedName>
</protein>
<dbReference type="Gene3D" id="3.20.20.370">
    <property type="entry name" value="Glycoside hydrolase/deacetylase"/>
    <property type="match status" value="1"/>
</dbReference>
<dbReference type="SUPFAM" id="SSF88713">
    <property type="entry name" value="Glycoside hydrolase/deacetylase"/>
    <property type="match status" value="1"/>
</dbReference>
<dbReference type="EMBL" id="FTPL01000003">
    <property type="protein sequence ID" value="SIT88642.1"/>
    <property type="molecule type" value="Genomic_DNA"/>
</dbReference>
<dbReference type="Gene3D" id="3.30.565.40">
    <property type="entry name" value="Fervidobacterium nodosum Rt17-B1 like"/>
    <property type="match status" value="1"/>
</dbReference>
<proteinExistence type="predicted"/>
<accession>A0A1U7PPL2</accession>
<dbReference type="InterPro" id="IPR002509">
    <property type="entry name" value="NODB_dom"/>
</dbReference>
<organism evidence="4 5">
    <name type="scientific">Edaphobacillus lindanitolerans</name>
    <dbReference type="NCBI Taxonomy" id="550447"/>
    <lineage>
        <taxon>Bacteria</taxon>
        <taxon>Bacillati</taxon>
        <taxon>Bacillota</taxon>
        <taxon>Bacilli</taxon>
        <taxon>Bacillales</taxon>
        <taxon>Bacillaceae</taxon>
        <taxon>Edaphobacillus</taxon>
    </lineage>
</organism>
<evidence type="ECO:0000313" key="4">
    <source>
        <dbReference type="EMBL" id="SIT88642.1"/>
    </source>
</evidence>
<dbReference type="STRING" id="550447.SAMN05428946_2306"/>
<dbReference type="PANTHER" id="PTHR10587">
    <property type="entry name" value="GLYCOSYL TRANSFERASE-RELATED"/>
    <property type="match status" value="1"/>
</dbReference>
<evidence type="ECO:0000259" key="3">
    <source>
        <dbReference type="PROSITE" id="PS51677"/>
    </source>
</evidence>
<dbReference type="OrthoDB" id="9812065at2"/>
<keyword evidence="1" id="KW-0479">Metal-binding</keyword>
<evidence type="ECO:0000256" key="2">
    <source>
        <dbReference type="ARBA" id="ARBA00022801"/>
    </source>
</evidence>
<dbReference type="InterPro" id="IPR050248">
    <property type="entry name" value="Polysacc_deacetylase_ArnD"/>
</dbReference>
<evidence type="ECO:0000313" key="5">
    <source>
        <dbReference type="Proteomes" id="UP000187550"/>
    </source>
</evidence>
<name>A0A1U7PPL2_9BACI</name>
<keyword evidence="5" id="KW-1185">Reference proteome</keyword>
<dbReference type="PROSITE" id="PS51677">
    <property type="entry name" value="NODB"/>
    <property type="match status" value="1"/>
</dbReference>
<dbReference type="GO" id="GO:0005975">
    <property type="term" value="P:carbohydrate metabolic process"/>
    <property type="evidence" value="ECO:0007669"/>
    <property type="project" value="InterPro"/>
</dbReference>
<reference evidence="5" key="1">
    <citation type="submission" date="2017-01" db="EMBL/GenBank/DDBJ databases">
        <authorList>
            <person name="Varghese N."/>
            <person name="Submissions S."/>
        </authorList>
    </citation>
    <scope>NUCLEOTIDE SEQUENCE [LARGE SCALE GENOMIC DNA]</scope>
    <source>
        <strain evidence="5">MNA4</strain>
    </source>
</reference>
<dbReference type="Pfam" id="PF01522">
    <property type="entry name" value="Polysacc_deac_1"/>
    <property type="match status" value="1"/>
</dbReference>
<dbReference type="InterPro" id="IPR011330">
    <property type="entry name" value="Glyco_hydro/deAcase_b/a-brl"/>
</dbReference>
<dbReference type="GO" id="GO:0016020">
    <property type="term" value="C:membrane"/>
    <property type="evidence" value="ECO:0007669"/>
    <property type="project" value="TreeGrafter"/>
</dbReference>
<sequence length="486" mass="52447">MLRRKVKWLHIPLWVLLVGLSTAGLLVLSLAIPSLTGKEEQSGQATAVVTEQKGVLPGLDLRTTVKDTDTYTSAISELSSDSETVNAPIREWIDGQTRTFKEELKENGSKQGEEMRAHLNIGLDTKQAGDSLFSLVFTSYRFTGGANGQTEVMPFTVDMNEKRIVPLGELFDLEGGLDAAELGRLVKEAIEAQDGLMDQVSDEALEAALADPSSWKWSLGDGSFTVYFDEYEVAAGSAGIVQAELPYDQVSLLMNPEASARIGVAKPSGTIDGDVRGTGEPEPLDPDGKYVALTFDDGPHPQVTPRVLETLEREDVKATFFMLGSQAEFYPDVARQVAEAGHEIGNHSDSHPDLTKFGIDGIRRQMVGSARKIEAATGVRPDVERPPYGAINDAVKQAASESGTPIVLWSVDSLDWKSRNAGAVNRLVSGRVHPGAIILMHDIHASTADALPQMIAELKAKGYQFVTVRQLAGLTADSGIGPYFNQ</sequence>
<dbReference type="InterPro" id="IPR037126">
    <property type="entry name" value="PdaC/RsiV-like_sf"/>
</dbReference>
<dbReference type="AlphaFoldDB" id="A0A1U7PPL2"/>
<dbReference type="CDD" id="cd10954">
    <property type="entry name" value="CE4_CtAXE_like"/>
    <property type="match status" value="1"/>
</dbReference>
<dbReference type="GO" id="GO:0046872">
    <property type="term" value="F:metal ion binding"/>
    <property type="evidence" value="ECO:0007669"/>
    <property type="project" value="UniProtKB-KW"/>
</dbReference>
<dbReference type="Pfam" id="PF11738">
    <property type="entry name" value="DUF3298"/>
    <property type="match status" value="1"/>
</dbReference>
<evidence type="ECO:0000256" key="1">
    <source>
        <dbReference type="ARBA" id="ARBA00022723"/>
    </source>
</evidence>
<feature type="domain" description="NodB homology" evidence="3">
    <location>
        <begin position="289"/>
        <end position="466"/>
    </location>
</feature>
<dbReference type="GO" id="GO:0016810">
    <property type="term" value="F:hydrolase activity, acting on carbon-nitrogen (but not peptide) bonds"/>
    <property type="evidence" value="ECO:0007669"/>
    <property type="project" value="InterPro"/>
</dbReference>
<gene>
    <name evidence="4" type="ORF">SAMN05428946_2306</name>
</gene>
<dbReference type="PANTHER" id="PTHR10587:SF133">
    <property type="entry name" value="CHITIN DEACETYLASE 1-RELATED"/>
    <property type="match status" value="1"/>
</dbReference>
<keyword evidence="2" id="KW-0378">Hydrolase</keyword>
<dbReference type="InterPro" id="IPR021729">
    <property type="entry name" value="DUF3298"/>
</dbReference>
<dbReference type="RefSeq" id="WP_159438444.1">
    <property type="nucleotide sequence ID" value="NZ_FTPL01000003.1"/>
</dbReference>